<evidence type="ECO:0000313" key="7">
    <source>
        <dbReference type="EMBL" id="GEL95795.1"/>
    </source>
</evidence>
<dbReference type="AlphaFoldDB" id="A0A511JCT6"/>
<dbReference type="Proteomes" id="UP000321720">
    <property type="component" value="Unassembled WGS sequence"/>
</dbReference>
<evidence type="ECO:0000256" key="1">
    <source>
        <dbReference type="ARBA" id="ARBA00022741"/>
    </source>
</evidence>
<evidence type="ECO:0000256" key="5">
    <source>
        <dbReference type="SAM" id="Phobius"/>
    </source>
</evidence>
<evidence type="ECO:0000313" key="8">
    <source>
        <dbReference type="Proteomes" id="UP000321720"/>
    </source>
</evidence>
<dbReference type="PANTHER" id="PTHR34698:SF2">
    <property type="entry name" value="5-OXOPROLINASE SUBUNIT B"/>
    <property type="match status" value="1"/>
</dbReference>
<dbReference type="PANTHER" id="PTHR34698">
    <property type="entry name" value="5-OXOPROLINASE SUBUNIT B"/>
    <property type="match status" value="1"/>
</dbReference>
<dbReference type="SUPFAM" id="SSF50891">
    <property type="entry name" value="Cyclophilin-like"/>
    <property type="match status" value="1"/>
</dbReference>
<organism evidence="7 8">
    <name type="scientific">Cellulomonas composti</name>
    <dbReference type="NCBI Taxonomy" id="266130"/>
    <lineage>
        <taxon>Bacteria</taxon>
        <taxon>Bacillati</taxon>
        <taxon>Actinomycetota</taxon>
        <taxon>Actinomycetes</taxon>
        <taxon>Micrococcales</taxon>
        <taxon>Cellulomonadaceae</taxon>
        <taxon>Cellulomonas</taxon>
    </lineage>
</organism>
<accession>A0A511JCT6</accession>
<dbReference type="SMART" id="SM00796">
    <property type="entry name" value="AHS1"/>
    <property type="match status" value="1"/>
</dbReference>
<dbReference type="RefSeq" id="WP_146843418.1">
    <property type="nucleotide sequence ID" value="NZ_BJWG01000011.1"/>
</dbReference>
<evidence type="ECO:0000256" key="2">
    <source>
        <dbReference type="ARBA" id="ARBA00022801"/>
    </source>
</evidence>
<gene>
    <name evidence="7" type="ORF">CCO02nite_24530</name>
</gene>
<keyword evidence="5" id="KW-0472">Membrane</keyword>
<dbReference type="OrthoDB" id="9768696at2"/>
<comment type="caution">
    <text evidence="7">The sequence shown here is derived from an EMBL/GenBank/DDBJ whole genome shotgun (WGS) entry which is preliminary data.</text>
</comment>
<keyword evidence="1" id="KW-0547">Nucleotide-binding</keyword>
<dbReference type="InterPro" id="IPR029000">
    <property type="entry name" value="Cyclophilin-like_dom_sf"/>
</dbReference>
<evidence type="ECO:0000256" key="4">
    <source>
        <dbReference type="SAM" id="MobiDB-lite"/>
    </source>
</evidence>
<sequence length="242" mass="25665">MRVLRYGDDALLVEVDDLDEVRRVDLALRAARSHAPHEHAPYEHGAATLAHVVDLVPAARSVLLRVDARGDLDALAREVTRLVTDSTTSSSAGASPESTAPTSTAPTSTARPDAAGVVELPVVYDGIDLREVAELTGLAVGDVVRRHTAALYTVAFGGFMPGFAYLVGLDPSLRVPRRDTPRERVPAGSVAIADTFSAVYPRATPGGWRLLGRCATTLFDVDRDPPALLTPGTAVRFVPVTP</sequence>
<keyword evidence="5" id="KW-0812">Transmembrane</keyword>
<evidence type="ECO:0000259" key="6">
    <source>
        <dbReference type="SMART" id="SM00796"/>
    </source>
</evidence>
<dbReference type="GO" id="GO:0016787">
    <property type="term" value="F:hydrolase activity"/>
    <property type="evidence" value="ECO:0007669"/>
    <property type="project" value="UniProtKB-KW"/>
</dbReference>
<keyword evidence="5" id="KW-1133">Transmembrane helix</keyword>
<keyword evidence="2 7" id="KW-0378">Hydrolase</keyword>
<name>A0A511JCT6_9CELL</name>
<dbReference type="GO" id="GO:0005524">
    <property type="term" value="F:ATP binding"/>
    <property type="evidence" value="ECO:0007669"/>
    <property type="project" value="UniProtKB-KW"/>
</dbReference>
<dbReference type="Gene3D" id="3.30.1360.40">
    <property type="match status" value="1"/>
</dbReference>
<dbReference type="Pfam" id="PF02682">
    <property type="entry name" value="CT_C_D"/>
    <property type="match status" value="1"/>
</dbReference>
<feature type="region of interest" description="Disordered" evidence="4">
    <location>
        <begin position="85"/>
        <end position="112"/>
    </location>
</feature>
<dbReference type="Gene3D" id="2.40.100.10">
    <property type="entry name" value="Cyclophilin-like"/>
    <property type="match status" value="1"/>
</dbReference>
<dbReference type="EMBL" id="BJWG01000011">
    <property type="protein sequence ID" value="GEL95795.1"/>
    <property type="molecule type" value="Genomic_DNA"/>
</dbReference>
<feature type="domain" description="Carboxyltransferase" evidence="6">
    <location>
        <begin position="1"/>
        <end position="229"/>
    </location>
</feature>
<keyword evidence="3" id="KW-0067">ATP-binding</keyword>
<dbReference type="InterPro" id="IPR003833">
    <property type="entry name" value="CT_C_D"/>
</dbReference>
<keyword evidence="8" id="KW-1185">Reference proteome</keyword>
<feature type="transmembrane region" description="Helical" evidence="5">
    <location>
        <begin position="149"/>
        <end position="168"/>
    </location>
</feature>
<evidence type="ECO:0000256" key="3">
    <source>
        <dbReference type="ARBA" id="ARBA00022840"/>
    </source>
</evidence>
<protein>
    <submittedName>
        <fullName evidence="7">Allophanate hydrolase</fullName>
    </submittedName>
</protein>
<reference evidence="7 8" key="1">
    <citation type="submission" date="2019-07" db="EMBL/GenBank/DDBJ databases">
        <title>Whole genome shotgun sequence of Cellulomonas composti NBRC 100758.</title>
        <authorList>
            <person name="Hosoyama A."/>
            <person name="Uohara A."/>
            <person name="Ohji S."/>
            <person name="Ichikawa N."/>
        </authorList>
    </citation>
    <scope>NUCLEOTIDE SEQUENCE [LARGE SCALE GENOMIC DNA]</scope>
    <source>
        <strain evidence="7 8">NBRC 100758</strain>
    </source>
</reference>
<dbReference type="InterPro" id="IPR010016">
    <property type="entry name" value="PxpB"/>
</dbReference>
<proteinExistence type="predicted"/>